<feature type="chain" id="PRO_5011659354" description="DUF3298 domain-containing protein" evidence="1">
    <location>
        <begin position="30"/>
        <end position="370"/>
    </location>
</feature>
<gene>
    <name evidence="2" type="ORF">SAMN04515668_2550</name>
</gene>
<organism evidence="2 3">
    <name type="scientific">Hymenobacter arizonensis</name>
    <name type="common">Siccationidurans arizonensis</name>
    <dbReference type="NCBI Taxonomy" id="1227077"/>
    <lineage>
        <taxon>Bacteria</taxon>
        <taxon>Pseudomonadati</taxon>
        <taxon>Bacteroidota</taxon>
        <taxon>Cytophagia</taxon>
        <taxon>Cytophagales</taxon>
        <taxon>Hymenobacteraceae</taxon>
        <taxon>Hymenobacter</taxon>
    </lineage>
</organism>
<name>A0A1I5YZV0_HYMAR</name>
<evidence type="ECO:0000313" key="3">
    <source>
        <dbReference type="Proteomes" id="UP000199029"/>
    </source>
</evidence>
<dbReference type="RefSeq" id="WP_092673565.1">
    <property type="nucleotide sequence ID" value="NZ_FOXS01000003.1"/>
</dbReference>
<evidence type="ECO:0000256" key="1">
    <source>
        <dbReference type="SAM" id="SignalP"/>
    </source>
</evidence>
<dbReference type="AlphaFoldDB" id="A0A1I5YZV0"/>
<sequence length="370" mass="40537">MVASYLLPRCILAASLLWAGTAAAPPAPAALPRPGQEQYRRYRGQVAGRPVLVELSFRRLSGLPKGHQLDLFGRSYDWVTGEEQTLRPVGLFLPASPLTLGVEADPGQWPRWRATQPLGPVLSGTCKASPQAPSQPFALREDYTGAVRYELLTETTAGGRGLSAHGEPARAYVEVTYLHLLGPDTLRPALARLQCPGPARRRRARHPLGQVASRQDFATVYNQSLAVTLNEQDLLAYGTYTVEGVVDLRHAQHSWDNVVYDLRTGQPIDLLALLRPGGPATVQRLITRELRRGDPAFAAELGLDAELLPLPDEGFALTPTGWQATYQTAPEDEPNYAYTVTLTWAQLRPLLRAGTPLNRLLVARGQRPVE</sequence>
<keyword evidence="3" id="KW-1185">Reference proteome</keyword>
<dbReference type="OrthoDB" id="887357at2"/>
<keyword evidence="1" id="KW-0732">Signal</keyword>
<proteinExistence type="predicted"/>
<feature type="signal peptide" evidence="1">
    <location>
        <begin position="1"/>
        <end position="29"/>
    </location>
</feature>
<evidence type="ECO:0008006" key="4">
    <source>
        <dbReference type="Google" id="ProtNLM"/>
    </source>
</evidence>
<dbReference type="EMBL" id="FOXS01000003">
    <property type="protein sequence ID" value="SFQ49387.1"/>
    <property type="molecule type" value="Genomic_DNA"/>
</dbReference>
<accession>A0A1I5YZV0</accession>
<reference evidence="3" key="1">
    <citation type="submission" date="2016-10" db="EMBL/GenBank/DDBJ databases">
        <authorList>
            <person name="Varghese N."/>
            <person name="Submissions S."/>
        </authorList>
    </citation>
    <scope>NUCLEOTIDE SEQUENCE [LARGE SCALE GENOMIC DNA]</scope>
    <source>
        <strain evidence="3">OR362-8,ATCC BAA-1266,JCM 13504</strain>
    </source>
</reference>
<dbReference type="Proteomes" id="UP000199029">
    <property type="component" value="Unassembled WGS sequence"/>
</dbReference>
<protein>
    <recommendedName>
        <fullName evidence="4">DUF3298 domain-containing protein</fullName>
    </recommendedName>
</protein>
<evidence type="ECO:0000313" key="2">
    <source>
        <dbReference type="EMBL" id="SFQ49387.1"/>
    </source>
</evidence>